<feature type="region of interest" description="Disordered" evidence="1">
    <location>
        <begin position="68"/>
        <end position="92"/>
    </location>
</feature>
<accession>A0AAE1DVG6</accession>
<proteinExistence type="predicted"/>
<feature type="compositionally biased region" description="Low complexity" evidence="1">
    <location>
        <begin position="141"/>
        <end position="156"/>
    </location>
</feature>
<protein>
    <submittedName>
        <fullName evidence="2">Uncharacterized protein</fullName>
    </submittedName>
</protein>
<dbReference type="AlphaFoldDB" id="A0AAE1DVG6"/>
<keyword evidence="3" id="KW-1185">Reference proteome</keyword>
<evidence type="ECO:0000313" key="2">
    <source>
        <dbReference type="EMBL" id="KAK3784469.1"/>
    </source>
</evidence>
<reference evidence="2" key="1">
    <citation type="journal article" date="2023" name="G3 (Bethesda)">
        <title>A reference genome for the long-term kleptoplast-retaining sea slug Elysia crispata morphotype clarki.</title>
        <authorList>
            <person name="Eastman K.E."/>
            <person name="Pendleton A.L."/>
            <person name="Shaikh M.A."/>
            <person name="Suttiyut T."/>
            <person name="Ogas R."/>
            <person name="Tomko P."/>
            <person name="Gavelis G."/>
            <person name="Widhalm J.R."/>
            <person name="Wisecaver J.H."/>
        </authorList>
    </citation>
    <scope>NUCLEOTIDE SEQUENCE</scope>
    <source>
        <strain evidence="2">ECLA1</strain>
    </source>
</reference>
<feature type="region of interest" description="Disordered" evidence="1">
    <location>
        <begin position="113"/>
        <end position="198"/>
    </location>
</feature>
<feature type="compositionally biased region" description="Basic and acidic residues" evidence="1">
    <location>
        <begin position="74"/>
        <end position="92"/>
    </location>
</feature>
<name>A0AAE1DVG6_9GAST</name>
<evidence type="ECO:0000256" key="1">
    <source>
        <dbReference type="SAM" id="MobiDB-lite"/>
    </source>
</evidence>
<dbReference type="EMBL" id="JAWDGP010002242">
    <property type="protein sequence ID" value="KAK3784469.1"/>
    <property type="molecule type" value="Genomic_DNA"/>
</dbReference>
<evidence type="ECO:0000313" key="3">
    <source>
        <dbReference type="Proteomes" id="UP001283361"/>
    </source>
</evidence>
<dbReference type="Proteomes" id="UP001283361">
    <property type="component" value="Unassembled WGS sequence"/>
</dbReference>
<sequence length="225" mass="24087">MVGTSFQYTTVSPSIVIHAVGRSIDRISIQSKISGWGKKKTGHALTWGIGSSFPLVSVIHSRGLTIRSPGHEVTTSRRDGTRRRSLEGGRRLTAHETDDALIDRIVDQLVAAGKSSGGQSSGEILSAKEPDKRDETDSLVSSDNTNSNNNQQQGDGTKQGESSQGQDGTKGDNPQVVHPAGKASALAQHQNQGVNKGSRVIPTDDKMFLCTCNPPLLCLFFFPFC</sequence>
<gene>
    <name evidence="2" type="ORF">RRG08_058068</name>
</gene>
<organism evidence="2 3">
    <name type="scientific">Elysia crispata</name>
    <name type="common">lettuce slug</name>
    <dbReference type="NCBI Taxonomy" id="231223"/>
    <lineage>
        <taxon>Eukaryota</taxon>
        <taxon>Metazoa</taxon>
        <taxon>Spiralia</taxon>
        <taxon>Lophotrochozoa</taxon>
        <taxon>Mollusca</taxon>
        <taxon>Gastropoda</taxon>
        <taxon>Heterobranchia</taxon>
        <taxon>Euthyneura</taxon>
        <taxon>Panpulmonata</taxon>
        <taxon>Sacoglossa</taxon>
        <taxon>Placobranchoidea</taxon>
        <taxon>Plakobranchidae</taxon>
        <taxon>Elysia</taxon>
    </lineage>
</organism>
<comment type="caution">
    <text evidence="2">The sequence shown here is derived from an EMBL/GenBank/DDBJ whole genome shotgun (WGS) entry which is preliminary data.</text>
</comment>
<feature type="compositionally biased region" description="Basic and acidic residues" evidence="1">
    <location>
        <begin position="126"/>
        <end position="136"/>
    </location>
</feature>